<gene>
    <name evidence="1" type="ORF">HNR71_006336</name>
    <name evidence="2" type="ORF">HPO96_26700</name>
</gene>
<keyword evidence="3" id="KW-1185">Reference proteome</keyword>
<accession>A0A7Y4L3S5</accession>
<dbReference type="Proteomes" id="UP000553957">
    <property type="component" value="Unassembled WGS sequence"/>
</dbReference>
<sequence>MWAVVGVWDIDDELIEGLRDQLTAMASGKLALPGFVHGTWTRDGHMIQVYADEASARGYHQDMLDRELVDRPGIRNLVWDVAEVGAESDASGWTDRDGVHHPPPA</sequence>
<dbReference type="Proteomes" id="UP000534306">
    <property type="component" value="Unassembled WGS sequence"/>
</dbReference>
<protein>
    <recommendedName>
        <fullName evidence="5">Monooxygenase ydhR</fullName>
    </recommendedName>
</protein>
<dbReference type="AlphaFoldDB" id="A0A7Y4L3S5"/>
<dbReference type="EMBL" id="JACHKF010000001">
    <property type="protein sequence ID" value="MBB6570699.1"/>
    <property type="molecule type" value="Genomic_DNA"/>
</dbReference>
<reference evidence="2 3" key="1">
    <citation type="submission" date="2020-05" db="EMBL/GenBank/DDBJ databases">
        <title>Genome sequence of Kribbella sandramycini ATCC 39419.</title>
        <authorList>
            <person name="Maclea K.S."/>
            <person name="Fair J.L."/>
        </authorList>
    </citation>
    <scope>NUCLEOTIDE SEQUENCE [LARGE SCALE GENOMIC DNA]</scope>
    <source>
        <strain evidence="2 3">ATCC 39419</strain>
    </source>
</reference>
<dbReference type="RefSeq" id="WP_171677086.1">
    <property type="nucleotide sequence ID" value="NZ_BAAAGT010000011.1"/>
</dbReference>
<evidence type="ECO:0000313" key="4">
    <source>
        <dbReference type="Proteomes" id="UP000553957"/>
    </source>
</evidence>
<proteinExistence type="predicted"/>
<dbReference type="EMBL" id="JABJRC010000007">
    <property type="protein sequence ID" value="NOL43843.1"/>
    <property type="molecule type" value="Genomic_DNA"/>
</dbReference>
<evidence type="ECO:0008006" key="5">
    <source>
        <dbReference type="Google" id="ProtNLM"/>
    </source>
</evidence>
<comment type="caution">
    <text evidence="2">The sequence shown here is derived from an EMBL/GenBank/DDBJ whole genome shotgun (WGS) entry which is preliminary data.</text>
</comment>
<evidence type="ECO:0000313" key="3">
    <source>
        <dbReference type="Proteomes" id="UP000534306"/>
    </source>
</evidence>
<name>A0A7Y4L3S5_9ACTN</name>
<evidence type="ECO:0000313" key="2">
    <source>
        <dbReference type="EMBL" id="NOL43843.1"/>
    </source>
</evidence>
<organism evidence="2 3">
    <name type="scientific">Kribbella sandramycini</name>
    <dbReference type="NCBI Taxonomy" id="60450"/>
    <lineage>
        <taxon>Bacteria</taxon>
        <taxon>Bacillati</taxon>
        <taxon>Actinomycetota</taxon>
        <taxon>Actinomycetes</taxon>
        <taxon>Propionibacteriales</taxon>
        <taxon>Kribbellaceae</taxon>
        <taxon>Kribbella</taxon>
    </lineage>
</organism>
<reference evidence="1 4" key="2">
    <citation type="submission" date="2020-08" db="EMBL/GenBank/DDBJ databases">
        <title>Sequencing the genomes of 1000 actinobacteria strains.</title>
        <authorList>
            <person name="Klenk H.-P."/>
        </authorList>
    </citation>
    <scope>NUCLEOTIDE SEQUENCE [LARGE SCALE GENOMIC DNA]</scope>
    <source>
        <strain evidence="1 4">DSM 15626</strain>
    </source>
</reference>
<evidence type="ECO:0000313" key="1">
    <source>
        <dbReference type="EMBL" id="MBB6570699.1"/>
    </source>
</evidence>